<dbReference type="Gene3D" id="3.40.190.170">
    <property type="entry name" value="Bacterial extracellular solute-binding protein, family 7"/>
    <property type="match status" value="1"/>
</dbReference>
<dbReference type="EMBL" id="AF537222">
    <property type="protein sequence ID" value="AAN10110.1"/>
    <property type="molecule type" value="Genomic_DNA"/>
</dbReference>
<reference evidence="2" key="1">
    <citation type="journal article" date="2003" name="Appl. Environ. Microbiol.">
        <title>Characterization of the 4-hydroxybenzoyl-coenzyme A thioesterase from Arthrobacter sp. strain SU.</title>
        <authorList>
            <person name="Zhuang Z."/>
            <person name="Gartemann K.H."/>
            <person name="Eichenlaub R."/>
            <person name="Dunaway-Mariano D."/>
        </authorList>
    </citation>
    <scope>NUCLEOTIDE SEQUENCE</scope>
    <source>
        <strain evidence="2">AL3007</strain>
        <plasmid evidence="2">pss70</plasmid>
    </source>
</reference>
<keyword evidence="2" id="KW-0614">Plasmid</keyword>
<dbReference type="AlphaFoldDB" id="Q8GN85"/>
<keyword evidence="1" id="KW-0732">Signal</keyword>
<evidence type="ECO:0000313" key="2">
    <source>
        <dbReference type="EMBL" id="AAN10110.1"/>
    </source>
</evidence>
<dbReference type="NCBIfam" id="NF037995">
    <property type="entry name" value="TRAP_S1"/>
    <property type="match status" value="1"/>
</dbReference>
<dbReference type="PANTHER" id="PTHR33376:SF5">
    <property type="entry name" value="EXTRACYTOPLASMIC SOLUTE RECEPTOR PROTEIN"/>
    <property type="match status" value="1"/>
</dbReference>
<sequence length="371" mass="41768">MRIHRRHFSIAAAASVGSAALPVRAQELVLRAVSAFPEKTSQSIHFEKFIERVNSTGKSVLRINYVGGPRAIPSFEVGNAVMNGVVDIANCHGGYYASLFPEADALKLMQVTPQELRRSGGFDAINRIWNTKGNMQYLAMIYAYSPFHLFLNKKISKPSELAGMKIRISPLYRDFLTALGVQVVNVAPGEIYTALERGVVEGYGWPIYSIFDLGWHEKTKYRVEPGFYNAETSIIMNLDTYKRLTPAQRAVLDAALAYAEGLNEDYKAINAREEKKQADAGIQVIRFEGAEGREFIRRAYDKVGRASLLAHRRMVRFCVATWLPANEISRAPNPREQRRARPIRPLDVQDRGTARCSCMRPRAAYGTRHLR</sequence>
<dbReference type="GO" id="GO:0055085">
    <property type="term" value="P:transmembrane transport"/>
    <property type="evidence" value="ECO:0007669"/>
    <property type="project" value="InterPro"/>
</dbReference>
<dbReference type="CDD" id="cd13667">
    <property type="entry name" value="PBP2_TRAP_DctP1"/>
    <property type="match status" value="1"/>
</dbReference>
<dbReference type="InterPro" id="IPR018389">
    <property type="entry name" value="DctP_fam"/>
</dbReference>
<geneLocation type="plasmid" evidence="2">
    <name>pss70</name>
</geneLocation>
<evidence type="ECO:0000256" key="1">
    <source>
        <dbReference type="ARBA" id="ARBA00022729"/>
    </source>
</evidence>
<accession>Q8GN85</accession>
<reference evidence="2" key="2">
    <citation type="submission" date="2004-05" db="EMBL/GenBank/DDBJ databases">
        <authorList>
            <person name="Lai S."/>
            <person name="Zhang W."/>
            <person name="Dunaway-Mariano D."/>
        </authorList>
    </citation>
    <scope>NUCLEOTIDE SEQUENCE</scope>
    <source>
        <strain evidence="2">AL3007</strain>
        <plasmid evidence="2">pss70</plasmid>
    </source>
</reference>
<dbReference type="Pfam" id="PF03480">
    <property type="entry name" value="DctP"/>
    <property type="match status" value="1"/>
</dbReference>
<dbReference type="PANTHER" id="PTHR33376">
    <property type="match status" value="1"/>
</dbReference>
<dbReference type="InterPro" id="IPR038404">
    <property type="entry name" value="TRAP_DctP_sf"/>
</dbReference>
<name>Q8GN85_9BURK</name>
<organism evidence="2">
    <name type="scientific">Alcaligenes sp. AL3007</name>
    <dbReference type="NCBI Taxonomy" id="206162"/>
    <lineage>
        <taxon>Bacteria</taxon>
        <taxon>Pseudomonadati</taxon>
        <taxon>Pseudomonadota</taxon>
        <taxon>Betaproteobacteria</taxon>
        <taxon>Burkholderiales</taxon>
        <taxon>Alcaligenaceae</taxon>
        <taxon>Alcaligenes</taxon>
    </lineage>
</organism>
<protein>
    <submittedName>
        <fullName evidence="2">Putative periplasmic membrane protein</fullName>
    </submittedName>
</protein>
<proteinExistence type="predicted"/>